<accession>A0A376VKE6</accession>
<evidence type="ECO:0000313" key="3">
    <source>
        <dbReference type="Proteomes" id="UP000254495"/>
    </source>
</evidence>
<reference evidence="2 3" key="1">
    <citation type="submission" date="2018-06" db="EMBL/GenBank/DDBJ databases">
        <authorList>
            <consortium name="Pathogen Informatics"/>
            <person name="Doyle S."/>
        </authorList>
    </citation>
    <scope>NUCLEOTIDE SEQUENCE [LARGE SCALE GENOMIC DNA]</scope>
    <source>
        <strain evidence="2 3">NCTC9077</strain>
    </source>
</reference>
<sequence>MFCIYRFACLTGIFPKMEAFTAEWTFQLALNVATPFVLVGLGLIFPLLARKANGK</sequence>
<evidence type="ECO:0000256" key="1">
    <source>
        <dbReference type="SAM" id="Phobius"/>
    </source>
</evidence>
<organism evidence="2 3">
    <name type="scientific">Escherichia coli</name>
    <dbReference type="NCBI Taxonomy" id="562"/>
    <lineage>
        <taxon>Bacteria</taxon>
        <taxon>Pseudomonadati</taxon>
        <taxon>Pseudomonadota</taxon>
        <taxon>Gammaproteobacteria</taxon>
        <taxon>Enterobacterales</taxon>
        <taxon>Enterobacteriaceae</taxon>
        <taxon>Escherichia</taxon>
    </lineage>
</organism>
<gene>
    <name evidence="2" type="primary">ycaM_1</name>
    <name evidence="2" type="ORF">NCTC9077_04035</name>
</gene>
<protein>
    <submittedName>
        <fullName evidence="2">Putative amino acid permease</fullName>
    </submittedName>
</protein>
<dbReference type="AlphaFoldDB" id="A0A376VKE6"/>
<evidence type="ECO:0000313" key="2">
    <source>
        <dbReference type="EMBL" id="STJ12292.1"/>
    </source>
</evidence>
<keyword evidence="1" id="KW-0472">Membrane</keyword>
<proteinExistence type="predicted"/>
<feature type="transmembrane region" description="Helical" evidence="1">
    <location>
        <begin position="29"/>
        <end position="49"/>
    </location>
</feature>
<keyword evidence="1" id="KW-0812">Transmembrane</keyword>
<keyword evidence="1" id="KW-1133">Transmembrane helix</keyword>
<name>A0A376VKE6_ECOLX</name>
<dbReference type="EMBL" id="UGCU01000001">
    <property type="protein sequence ID" value="STJ12292.1"/>
    <property type="molecule type" value="Genomic_DNA"/>
</dbReference>
<dbReference type="Proteomes" id="UP000254495">
    <property type="component" value="Unassembled WGS sequence"/>
</dbReference>